<dbReference type="RefSeq" id="WP_175415384.1">
    <property type="nucleotide sequence ID" value="NZ_CP040396.1"/>
</dbReference>
<dbReference type="InterPro" id="IPR001296">
    <property type="entry name" value="Glyco_trans_1"/>
</dbReference>
<proteinExistence type="predicted"/>
<dbReference type="Proteomes" id="UP000300879">
    <property type="component" value="Chromosome"/>
</dbReference>
<evidence type="ECO:0000313" key="2">
    <source>
        <dbReference type="EMBL" id="QCT04818.1"/>
    </source>
</evidence>
<dbReference type="CDD" id="cd03801">
    <property type="entry name" value="GT4_PimA-like"/>
    <property type="match status" value="1"/>
</dbReference>
<reference evidence="2 3" key="1">
    <citation type="submission" date="2019-05" db="EMBL/GenBank/DDBJ databases">
        <authorList>
            <person name="Chen C."/>
        </authorList>
    </citation>
    <scope>NUCLEOTIDE SEQUENCE [LARGE SCALE GENOMIC DNA]</scope>
    <source>
        <strain evidence="2 3">HB172198</strain>
    </source>
</reference>
<gene>
    <name evidence="2" type="ORF">E6C60_4113</name>
</gene>
<name>A0A4P8XQ51_9BACL</name>
<evidence type="ECO:0000259" key="1">
    <source>
        <dbReference type="Pfam" id="PF00534"/>
    </source>
</evidence>
<organism evidence="2 3">
    <name type="scientific">Paenibacillus algicola</name>
    <dbReference type="NCBI Taxonomy" id="2565926"/>
    <lineage>
        <taxon>Bacteria</taxon>
        <taxon>Bacillati</taxon>
        <taxon>Bacillota</taxon>
        <taxon>Bacilli</taxon>
        <taxon>Bacillales</taxon>
        <taxon>Paenibacillaceae</taxon>
        <taxon>Paenibacillus</taxon>
    </lineage>
</organism>
<dbReference type="GO" id="GO:0016757">
    <property type="term" value="F:glycosyltransferase activity"/>
    <property type="evidence" value="ECO:0007669"/>
    <property type="project" value="InterPro"/>
</dbReference>
<protein>
    <recommendedName>
        <fullName evidence="1">Glycosyl transferase family 1 domain-containing protein</fullName>
    </recommendedName>
</protein>
<dbReference type="AlphaFoldDB" id="A0A4P8XQ51"/>
<dbReference type="PANTHER" id="PTHR46656">
    <property type="entry name" value="PUTATIVE-RELATED"/>
    <property type="match status" value="1"/>
</dbReference>
<dbReference type="Gene3D" id="3.40.50.2000">
    <property type="entry name" value="Glycogen Phosphorylase B"/>
    <property type="match status" value="1"/>
</dbReference>
<dbReference type="EMBL" id="CP040396">
    <property type="protein sequence ID" value="QCT04818.1"/>
    <property type="molecule type" value="Genomic_DNA"/>
</dbReference>
<evidence type="ECO:0000313" key="3">
    <source>
        <dbReference type="Proteomes" id="UP000300879"/>
    </source>
</evidence>
<dbReference type="PANTHER" id="PTHR46656:SF3">
    <property type="entry name" value="PUTATIVE-RELATED"/>
    <property type="match status" value="1"/>
</dbReference>
<feature type="domain" description="Glycosyl transferase family 1" evidence="1">
    <location>
        <begin position="157"/>
        <end position="306"/>
    </location>
</feature>
<sequence length="384" mass="43415">MRSVRYISCDEQTGYGTAAAGLITALKAAGIRVEQTLIRSGRVNRGGILVREERFPARASAEAVIIHTVPEYYPYWLEKTSRTHPHAPVWGYTAWETDRIPPHWAGLLNRLHGVFVPSQWNREVLLACGVEVPVVVLPHVSEFGGATPHTAPSHDLQKVLAEAEGRFLFYSIGMWNERKNQPLLIEAFREEFHQDEKAVLLLKTDALDWTTCRRSWKKLFLRPTFDSSSSSLKKLTEAQPEGGRILHVTKEWCAGDLAWLHQQGDCFVSCTRGEGWGMGAYEAAWYGKAVVMTSHGGQLDYLSPEDAYLLPFQLERVATAFGKGSYTQEQQWAAVDKQEVRKVLRAIYQDPSRAKHKGEQLRDKVSRAFHPERIANTCIEVLFP</sequence>
<accession>A0A4P8XQ51</accession>
<dbReference type="SUPFAM" id="SSF53756">
    <property type="entry name" value="UDP-Glycosyltransferase/glycogen phosphorylase"/>
    <property type="match status" value="1"/>
</dbReference>
<keyword evidence="3" id="KW-1185">Reference proteome</keyword>
<dbReference type="KEGG" id="palo:E6C60_4113"/>
<dbReference type="Pfam" id="PF00534">
    <property type="entry name" value="Glycos_transf_1"/>
    <property type="match status" value="1"/>
</dbReference>